<reference evidence="2 3" key="1">
    <citation type="journal article" date="2021" name="Elife">
        <title>Chloroplast acquisition without the gene transfer in kleptoplastic sea slugs, Plakobranchus ocellatus.</title>
        <authorList>
            <person name="Maeda T."/>
            <person name="Takahashi S."/>
            <person name="Yoshida T."/>
            <person name="Shimamura S."/>
            <person name="Takaki Y."/>
            <person name="Nagai Y."/>
            <person name="Toyoda A."/>
            <person name="Suzuki Y."/>
            <person name="Arimoto A."/>
            <person name="Ishii H."/>
            <person name="Satoh N."/>
            <person name="Nishiyama T."/>
            <person name="Hasebe M."/>
            <person name="Maruyama T."/>
            <person name="Minagawa J."/>
            <person name="Obokata J."/>
            <person name="Shigenobu S."/>
        </authorList>
    </citation>
    <scope>NUCLEOTIDE SEQUENCE [LARGE SCALE GENOMIC DNA]</scope>
</reference>
<organism evidence="2 3">
    <name type="scientific">Elysia marginata</name>
    <dbReference type="NCBI Taxonomy" id="1093978"/>
    <lineage>
        <taxon>Eukaryota</taxon>
        <taxon>Metazoa</taxon>
        <taxon>Spiralia</taxon>
        <taxon>Lophotrochozoa</taxon>
        <taxon>Mollusca</taxon>
        <taxon>Gastropoda</taxon>
        <taxon>Heterobranchia</taxon>
        <taxon>Euthyneura</taxon>
        <taxon>Panpulmonata</taxon>
        <taxon>Sacoglossa</taxon>
        <taxon>Placobranchoidea</taxon>
        <taxon>Plakobranchidae</taxon>
        <taxon>Elysia</taxon>
    </lineage>
</organism>
<dbReference type="Proteomes" id="UP000762676">
    <property type="component" value="Unassembled WGS sequence"/>
</dbReference>
<keyword evidence="3" id="KW-1185">Reference proteome</keyword>
<proteinExistence type="predicted"/>
<sequence>MTVLTLGLILFATTIPANSPMKLIELRKMSRQESAMRSQSLPGLHLPMVHPLQPLNPGSCSVNLTHRHYEPAAGGEPSIQWLVCGAHLIPDRSTRYHKMISLTKKKKPTGAIKHNVKSDAYIIAYMEKM</sequence>
<feature type="signal peptide" evidence="1">
    <location>
        <begin position="1"/>
        <end position="17"/>
    </location>
</feature>
<gene>
    <name evidence="2" type="ORF">ElyMa_002470900</name>
</gene>
<evidence type="ECO:0000313" key="3">
    <source>
        <dbReference type="Proteomes" id="UP000762676"/>
    </source>
</evidence>
<comment type="caution">
    <text evidence="2">The sequence shown here is derived from an EMBL/GenBank/DDBJ whole genome shotgun (WGS) entry which is preliminary data.</text>
</comment>
<keyword evidence="1" id="KW-0732">Signal</keyword>
<dbReference type="EMBL" id="BMAT01005055">
    <property type="protein sequence ID" value="GFR86546.1"/>
    <property type="molecule type" value="Genomic_DNA"/>
</dbReference>
<protein>
    <submittedName>
        <fullName evidence="2">Uncharacterized protein</fullName>
    </submittedName>
</protein>
<feature type="chain" id="PRO_5043652052" evidence="1">
    <location>
        <begin position="18"/>
        <end position="129"/>
    </location>
</feature>
<accession>A0AAV4GMP3</accession>
<dbReference type="AlphaFoldDB" id="A0AAV4GMP3"/>
<name>A0AAV4GMP3_9GAST</name>
<evidence type="ECO:0000256" key="1">
    <source>
        <dbReference type="SAM" id="SignalP"/>
    </source>
</evidence>
<evidence type="ECO:0000313" key="2">
    <source>
        <dbReference type="EMBL" id="GFR86546.1"/>
    </source>
</evidence>